<evidence type="ECO:0000313" key="2">
    <source>
        <dbReference type="EMBL" id="KAF4465906.1"/>
    </source>
</evidence>
<dbReference type="EMBL" id="JAADYS010000958">
    <property type="protein sequence ID" value="KAF4465906.1"/>
    <property type="molecule type" value="Genomic_DNA"/>
</dbReference>
<reference evidence="2 3" key="1">
    <citation type="submission" date="2020-01" db="EMBL/GenBank/DDBJ databases">
        <title>Identification and distribution of gene clusters putatively required for synthesis of sphingolipid metabolism inhibitors in phylogenetically diverse species of the filamentous fungus Fusarium.</title>
        <authorList>
            <person name="Kim H.-S."/>
            <person name="Busman M."/>
            <person name="Brown D.W."/>
            <person name="Divon H."/>
            <person name="Uhlig S."/>
            <person name="Proctor R.H."/>
        </authorList>
    </citation>
    <scope>NUCLEOTIDE SEQUENCE [LARGE SCALE GENOMIC DNA]</scope>
    <source>
        <strain evidence="2 3">NRRL 20459</strain>
    </source>
</reference>
<dbReference type="PANTHER" id="PTHR33112">
    <property type="entry name" value="DOMAIN PROTEIN, PUTATIVE-RELATED"/>
    <property type="match status" value="1"/>
</dbReference>
<dbReference type="Proteomes" id="UP000554235">
    <property type="component" value="Unassembled WGS sequence"/>
</dbReference>
<gene>
    <name evidence="2" type="ORF">FALBO_7243</name>
</gene>
<protein>
    <recommendedName>
        <fullName evidence="1">Heterokaryon incompatibility domain-containing protein</fullName>
    </recommendedName>
</protein>
<organism evidence="2 3">
    <name type="scientific">Fusarium albosuccineum</name>
    <dbReference type="NCBI Taxonomy" id="1237068"/>
    <lineage>
        <taxon>Eukaryota</taxon>
        <taxon>Fungi</taxon>
        <taxon>Dikarya</taxon>
        <taxon>Ascomycota</taxon>
        <taxon>Pezizomycotina</taxon>
        <taxon>Sordariomycetes</taxon>
        <taxon>Hypocreomycetidae</taxon>
        <taxon>Hypocreales</taxon>
        <taxon>Nectriaceae</taxon>
        <taxon>Fusarium</taxon>
        <taxon>Fusarium decemcellulare species complex</taxon>
    </lineage>
</organism>
<keyword evidence="3" id="KW-1185">Reference proteome</keyword>
<dbReference type="InterPro" id="IPR010730">
    <property type="entry name" value="HET"/>
</dbReference>
<proteinExistence type="predicted"/>
<dbReference type="Pfam" id="PF06985">
    <property type="entry name" value="HET"/>
    <property type="match status" value="1"/>
</dbReference>
<comment type="caution">
    <text evidence="2">The sequence shown here is derived from an EMBL/GenBank/DDBJ whole genome shotgun (WGS) entry which is preliminary data.</text>
</comment>
<accession>A0A8H4LBT1</accession>
<evidence type="ECO:0000313" key="3">
    <source>
        <dbReference type="Proteomes" id="UP000554235"/>
    </source>
</evidence>
<evidence type="ECO:0000259" key="1">
    <source>
        <dbReference type="Pfam" id="PF06985"/>
    </source>
</evidence>
<feature type="domain" description="Heterokaryon incompatibility" evidence="1">
    <location>
        <begin position="204"/>
        <end position="358"/>
    </location>
</feature>
<name>A0A8H4LBT1_9HYPO</name>
<sequence length="617" mass="70369">MSLCEPCRQLLPDFATPEDDSSLGWVQQRHNANGWDLRKKIIVHSSWESFITSINHDCPICWTIWRYIRSSPIATPNDERVADFQMSTSNITYLTNLTNYTFGIGLKIVPQREPEKGPAPAFTVWKTTEESFAEAKAPIVAEQTPESTAKAARRWISICDAEHSCCIERSLLSADAKMPTRLLDLGDSSSKTWRVCDTQGRVIYVALSHRWSSNTPKLLKGNCLKYYNYHQPDNTLPQSYQDIIAICRAIPIRYLWIDSLCILQDDNGVDFRREAPIMMDIYQHAYLTLTICWDLSDSTLFRKCRPRSIPRPPSIHYDQNDSDQISASGEYAFMYTLSDFSINVTDSPINRRAWVLQERCLSRRILYLGNDQLYWECDDCSRPGWNRGLIASEAAPGSMFSSNSRKSIHVSPGSKRDEYWSAIVDQYTACELTYEQDRFVAITGLARVMATVTGDTYLAGIWLEYWMKDLFWAPHIPRHSTSELKLGDEEADLSQLKPGYTAPSWSWLDFPGSIDTEPIPNANRAELSTRINSFQSQNCRPLATLAGYIITPPGSDPFVSLDRAILKIRCLPVPVKFGVDISLYHLGAEIELWLAYDVELRSVCWDSLYDWEIATEP</sequence>
<dbReference type="OrthoDB" id="5362512at2759"/>
<dbReference type="PANTHER" id="PTHR33112:SF16">
    <property type="entry name" value="HETEROKARYON INCOMPATIBILITY DOMAIN-CONTAINING PROTEIN"/>
    <property type="match status" value="1"/>
</dbReference>
<dbReference type="AlphaFoldDB" id="A0A8H4LBT1"/>